<dbReference type="InterPro" id="IPR002591">
    <property type="entry name" value="Phosphodiest/P_Trfase"/>
</dbReference>
<dbReference type="Proteomes" id="UP000515856">
    <property type="component" value="Chromosome"/>
</dbReference>
<sequence>MYIPDYEKGILSTMSAIRAYVGLDTYQKIDDELYAWLQDHCFQQVVVMLIDGMGAYQIDRYCEEKGFLKTYQKKIVDTVYPPTTVAATTAILNGKQPCVNAWLGWQQYFLECDENIVMFFDEDFYTEQKKEKGYVQKQLPVTNMIEECIQKGIQASSIYPAWRENGAKNFQELCDKVIEKSHGNDRLVYAYWDQYDSTMHTYGATHKKSVEMLRSFDDILQHTMKELPETTGLMIIADHGHIDVRNDFLNRYPDLVECFEHLPALEPRTIAFYIKNTIKI</sequence>
<dbReference type="RefSeq" id="WP_187426282.1">
    <property type="nucleotide sequence ID" value="NZ_CP060636.1"/>
</dbReference>
<evidence type="ECO:0000313" key="1">
    <source>
        <dbReference type="EMBL" id="QNM13558.1"/>
    </source>
</evidence>
<dbReference type="InterPro" id="IPR017850">
    <property type="entry name" value="Alkaline_phosphatase_core_sf"/>
</dbReference>
<dbReference type="SUPFAM" id="SSF53649">
    <property type="entry name" value="Alkaline phosphatase-like"/>
    <property type="match status" value="1"/>
</dbReference>
<dbReference type="EMBL" id="CP060636">
    <property type="protein sequence ID" value="QNM13558.1"/>
    <property type="molecule type" value="Genomic_DNA"/>
</dbReference>
<dbReference type="Pfam" id="PF01663">
    <property type="entry name" value="Phosphodiest"/>
    <property type="match status" value="1"/>
</dbReference>
<dbReference type="Gene3D" id="3.40.720.10">
    <property type="entry name" value="Alkaline Phosphatase, subunit A"/>
    <property type="match status" value="1"/>
</dbReference>
<proteinExistence type="predicted"/>
<dbReference type="KEGG" id="ehn:H9Q80_06315"/>
<gene>
    <name evidence="1" type="ORF">H9Q80_06315</name>
</gene>
<accession>A0A7G9GRX6</accession>
<protein>
    <submittedName>
        <fullName evidence="1">Alkaline phosphatase family protein</fullName>
    </submittedName>
</protein>
<evidence type="ECO:0000313" key="2">
    <source>
        <dbReference type="Proteomes" id="UP000515856"/>
    </source>
</evidence>
<reference evidence="1 2" key="1">
    <citation type="submission" date="2020-08" db="EMBL/GenBank/DDBJ databases">
        <authorList>
            <person name="Liu C."/>
            <person name="Sun Q."/>
        </authorList>
    </citation>
    <scope>NUCLEOTIDE SEQUENCE [LARGE SCALE GENOMIC DNA]</scope>
    <source>
        <strain evidence="1 2">NSJ-61</strain>
    </source>
</reference>
<keyword evidence="2" id="KW-1185">Reference proteome</keyword>
<organism evidence="1 2">
    <name type="scientific">[Eubacterium] hominis</name>
    <dbReference type="NCBI Taxonomy" id="2764325"/>
    <lineage>
        <taxon>Bacteria</taxon>
        <taxon>Bacillati</taxon>
        <taxon>Bacillota</taxon>
        <taxon>Erysipelotrichia</taxon>
        <taxon>Erysipelotrichales</taxon>
        <taxon>Erysipelotrichaceae</taxon>
        <taxon>Amedibacillus</taxon>
    </lineage>
</organism>
<name>A0A7G9GRX6_9FIRM</name>
<dbReference type="AlphaFoldDB" id="A0A7G9GRX6"/>